<protein>
    <submittedName>
        <fullName evidence="1">Uncharacterized protein</fullName>
    </submittedName>
</protein>
<reference evidence="1 2" key="1">
    <citation type="journal article" date="2022" name="Hortic Res">
        <title>A haplotype resolved chromosomal level avocado genome allows analysis of novel avocado genes.</title>
        <authorList>
            <person name="Nath O."/>
            <person name="Fletcher S.J."/>
            <person name="Hayward A."/>
            <person name="Shaw L.M."/>
            <person name="Masouleh A.K."/>
            <person name="Furtado A."/>
            <person name="Henry R.J."/>
            <person name="Mitter N."/>
        </authorList>
    </citation>
    <scope>NUCLEOTIDE SEQUENCE [LARGE SCALE GENOMIC DNA]</scope>
    <source>
        <strain evidence="2">cv. Hass</strain>
    </source>
</reference>
<comment type="caution">
    <text evidence="1">The sequence shown here is derived from an EMBL/GenBank/DDBJ whole genome shotgun (WGS) entry which is preliminary data.</text>
</comment>
<proteinExistence type="predicted"/>
<evidence type="ECO:0000313" key="1">
    <source>
        <dbReference type="EMBL" id="KAJ8622951.1"/>
    </source>
</evidence>
<gene>
    <name evidence="1" type="ORF">MRB53_031480</name>
</gene>
<dbReference type="Proteomes" id="UP001234297">
    <property type="component" value="Chromosome 10"/>
</dbReference>
<organism evidence="1 2">
    <name type="scientific">Persea americana</name>
    <name type="common">Avocado</name>
    <dbReference type="NCBI Taxonomy" id="3435"/>
    <lineage>
        <taxon>Eukaryota</taxon>
        <taxon>Viridiplantae</taxon>
        <taxon>Streptophyta</taxon>
        <taxon>Embryophyta</taxon>
        <taxon>Tracheophyta</taxon>
        <taxon>Spermatophyta</taxon>
        <taxon>Magnoliopsida</taxon>
        <taxon>Magnoliidae</taxon>
        <taxon>Laurales</taxon>
        <taxon>Lauraceae</taxon>
        <taxon>Persea</taxon>
    </lineage>
</organism>
<name>A0ACC2KP84_PERAE</name>
<dbReference type="EMBL" id="CM056818">
    <property type="protein sequence ID" value="KAJ8622951.1"/>
    <property type="molecule type" value="Genomic_DNA"/>
</dbReference>
<sequence>MGKAPLNLDWNTLLPKHSTDPTPELEIVKKDQQREEQREGVEELSDQQLCERIHRIEKTPKNVLLNLKDQGAKLSASLKRLKEERERRRKLQRRSEDAIESRNPTESQSSSVSDASRDTPQRAQSQSVFAARLSHRLEDASDKSTSIAFEEELQCFGQGNHKSLSIGRLSINKERRGTRMSSREVPFQSVRTVSSGKVDCGTSSGNCKGIASSRYSPSPPEENLPARFSEKPSPIPRARDSRKRKVLNVVDLDEEDALPIQPIVQIDGEGWVKDAKIYYPSRNHPEAVELCGSDLDCLNPGSHLSSPIINFYIQYLQRPISATGKLRGDYHFFNTYFYKKLEEAVSCKRKDKDTYYVKFRRWWKGIEIFQKAYIFLPIHADNHWSLAIICIPAKEDELGPILLHLDSLRYHNSAAIFENIESFLREEWNYLKQAVPPVNIPIVDRIWKNLSRRISREVIPVPQQKNDSDCGLFVLYFMERFVEEAPERLTKKDLHKFGKQWFQPEDASGLRERVKQLLREQFELARLEDGGVKSPSTVVDSDEQCSDS</sequence>
<accession>A0ACC2KP84</accession>
<evidence type="ECO:0000313" key="2">
    <source>
        <dbReference type="Proteomes" id="UP001234297"/>
    </source>
</evidence>
<keyword evidence="2" id="KW-1185">Reference proteome</keyword>